<dbReference type="AlphaFoldDB" id="L9V3W5"/>
<comment type="caution">
    <text evidence="2">The sequence shown here is derived from an EMBL/GenBank/DDBJ whole genome shotgun (WGS) entry which is preliminary data.</text>
</comment>
<dbReference type="EMBL" id="AOHU01000060">
    <property type="protein sequence ID" value="ELY31028.1"/>
    <property type="molecule type" value="Genomic_DNA"/>
</dbReference>
<dbReference type="InterPro" id="IPR002372">
    <property type="entry name" value="PQQ_rpt_dom"/>
</dbReference>
<protein>
    <submittedName>
        <fullName evidence="2">PQQ repeat protein</fullName>
    </submittedName>
</protein>
<dbReference type="SUPFAM" id="SSF50998">
    <property type="entry name" value="Quinoprotein alcohol dehydrogenase-like"/>
    <property type="match status" value="1"/>
</dbReference>
<gene>
    <name evidence="2" type="ORF">C498_10411</name>
</gene>
<feature type="domain" description="Pyrrolo-quinoline quinone repeat" evidence="1">
    <location>
        <begin position="77"/>
        <end position="149"/>
    </location>
</feature>
<feature type="domain" description="Pyrrolo-quinoline quinone repeat" evidence="1">
    <location>
        <begin position="9"/>
        <end position="69"/>
    </location>
</feature>
<evidence type="ECO:0000259" key="1">
    <source>
        <dbReference type="Pfam" id="PF13360"/>
    </source>
</evidence>
<dbReference type="PANTHER" id="PTHR34512:SF30">
    <property type="entry name" value="OUTER MEMBRANE PROTEIN ASSEMBLY FACTOR BAMB"/>
    <property type="match status" value="1"/>
</dbReference>
<dbReference type="InterPro" id="IPR015943">
    <property type="entry name" value="WD40/YVTN_repeat-like_dom_sf"/>
</dbReference>
<evidence type="ECO:0000313" key="3">
    <source>
        <dbReference type="Proteomes" id="UP000011532"/>
    </source>
</evidence>
<sequence length="172" mass="18522">MYITADGSAAQGIYALDRETGETQWGIPGPNIPEPLVRTEDIVLASYDRYELVAFDATSGDRQWSKAMYDGDLFAPAVGHRRVFSADKETVYALAVESGDVQWEQALDVAGPPLVVGESVVVPTTDRTVGLSIEDGSELWAVSEASSTGYVPVIRGLLYTSGNTVTLRTNCE</sequence>
<dbReference type="Proteomes" id="UP000011532">
    <property type="component" value="Unassembled WGS sequence"/>
</dbReference>
<reference evidence="2 3" key="2">
    <citation type="journal article" date="2014" name="PLoS Genet.">
        <title>Phylogenetically driven sequencing of extremely halophilic archaea reveals strategies for static and dynamic osmo-response.</title>
        <authorList>
            <person name="Becker E.A."/>
            <person name="Seitzer P.M."/>
            <person name="Tritt A."/>
            <person name="Larsen D."/>
            <person name="Krusor M."/>
            <person name="Yao A.I."/>
            <person name="Wu D."/>
            <person name="Madern D."/>
            <person name="Eisen J.A."/>
            <person name="Darling A.E."/>
            <person name="Facciotti M.T."/>
        </authorList>
    </citation>
    <scope>NUCLEOTIDE SEQUENCE [LARGE SCALE GENOMIC DNA]</scope>
    <source>
        <strain evidence="3">ATCC 29605 / DSM 3757 / JCM 8879 / NBRC 14742 / NCIMB 2012 / VKM B-1768 / DS2</strain>
    </source>
</reference>
<organism evidence="2 3">
    <name type="scientific">Haloferax volcanii (strain ATCC 29605 / DSM 3757 / JCM 8879 / NBRC 14742 / NCIMB 2012 / VKM B-1768 / DS2)</name>
    <name type="common">Halobacterium volcanii</name>
    <dbReference type="NCBI Taxonomy" id="309800"/>
    <lineage>
        <taxon>Archaea</taxon>
        <taxon>Methanobacteriati</taxon>
        <taxon>Methanobacteriota</taxon>
        <taxon>Stenosarchaea group</taxon>
        <taxon>Halobacteria</taxon>
        <taxon>Halobacteriales</taxon>
        <taxon>Haloferacaceae</taxon>
        <taxon>Haloferax</taxon>
    </lineage>
</organism>
<dbReference type="PANTHER" id="PTHR34512">
    <property type="entry name" value="CELL SURFACE PROTEIN"/>
    <property type="match status" value="1"/>
</dbReference>
<dbReference type="Pfam" id="PF13360">
    <property type="entry name" value="PQQ_2"/>
    <property type="match status" value="2"/>
</dbReference>
<reference evidence="3" key="1">
    <citation type="submission" date="2012-11" db="EMBL/GenBank/DDBJ databases">
        <authorList>
            <person name="Becker E.A."/>
            <person name="Seitzer P."/>
            <person name="Tritt A."/>
            <person name="Larsen D."/>
            <person name="Yao A."/>
            <person name="Wu D."/>
            <person name="Darling A."/>
            <person name="Eisen J.A."/>
            <person name="Facciotti M.T."/>
        </authorList>
    </citation>
    <scope>NUCLEOTIDE SEQUENCE [LARGE SCALE GENOMIC DNA]</scope>
    <source>
        <strain evidence="3">ATCC 29605 / DSM 3757 / JCM 8879 / NBRC 14742 / NCIMB 2012 / VKM B-1768 / DS2</strain>
    </source>
</reference>
<dbReference type="SMART" id="SM00564">
    <property type="entry name" value="PQQ"/>
    <property type="match status" value="4"/>
</dbReference>
<accession>L9V3W5</accession>
<dbReference type="InterPro" id="IPR018391">
    <property type="entry name" value="PQQ_b-propeller_rpt"/>
</dbReference>
<proteinExistence type="predicted"/>
<dbReference type="InterPro" id="IPR011047">
    <property type="entry name" value="Quinoprotein_ADH-like_sf"/>
</dbReference>
<dbReference type="Gene3D" id="2.130.10.10">
    <property type="entry name" value="YVTN repeat-like/Quinoprotein amine dehydrogenase"/>
    <property type="match status" value="1"/>
</dbReference>
<evidence type="ECO:0000313" key="2">
    <source>
        <dbReference type="EMBL" id="ELY31028.1"/>
    </source>
</evidence>
<name>L9V3W5_HALVD</name>